<proteinExistence type="predicted"/>
<reference evidence="3" key="1">
    <citation type="journal article" date="2021" name="G3 (Bethesda)">
        <title>Chromosome assembled and annotated genome sequence of Aspergillus flavus NRRL 3357.</title>
        <authorList>
            <person name="Skerker J.M."/>
            <person name="Pianalto K.M."/>
            <person name="Mondo S.J."/>
            <person name="Yang K."/>
            <person name="Arkin A.P."/>
            <person name="Keller N.P."/>
            <person name="Grigoriev I.V."/>
            <person name="Louise Glass N.L."/>
        </authorList>
    </citation>
    <scope>NUCLEOTIDE SEQUENCE [LARGE SCALE GENOMIC DNA]</scope>
    <source>
        <strain evidence="3">ATCC 200026 / FGSC A1120 / IAM 13836 / NRRL 3357 / JCM 12722 / SRRC 167</strain>
    </source>
</reference>
<accession>A0A7U2MQT2</accession>
<dbReference type="Proteomes" id="UP000596276">
    <property type="component" value="Chromosome 1"/>
</dbReference>
<evidence type="ECO:0000256" key="1">
    <source>
        <dbReference type="SAM" id="MobiDB-lite"/>
    </source>
</evidence>
<feature type="region of interest" description="Disordered" evidence="1">
    <location>
        <begin position="1"/>
        <end position="21"/>
    </location>
</feature>
<name>A0A7U2MQT2_ASPFN</name>
<sequence>MVKAGGNALGAQRPIDRAEATRREVSSWVGERMHPRIIFAVIDNEGSLRMRTPYVHSVSPSTTLAPSELS</sequence>
<protein>
    <submittedName>
        <fullName evidence="2">Uncharacterized protein</fullName>
    </submittedName>
</protein>
<organism evidence="2 3">
    <name type="scientific">Aspergillus flavus (strain ATCC 200026 / FGSC A1120 / IAM 13836 / NRRL 3357 / JCM 12722 / SRRC 167)</name>
    <dbReference type="NCBI Taxonomy" id="332952"/>
    <lineage>
        <taxon>Eukaryota</taxon>
        <taxon>Fungi</taxon>
        <taxon>Dikarya</taxon>
        <taxon>Ascomycota</taxon>
        <taxon>Pezizomycotina</taxon>
        <taxon>Eurotiomycetes</taxon>
        <taxon>Eurotiomycetidae</taxon>
        <taxon>Eurotiales</taxon>
        <taxon>Aspergillaceae</taxon>
        <taxon>Aspergillus</taxon>
        <taxon>Aspergillus subgen. Circumdati</taxon>
    </lineage>
</organism>
<gene>
    <name evidence="2" type="ORF">F9C07_780</name>
</gene>
<dbReference type="EMBL" id="CP044619">
    <property type="protein sequence ID" value="QRD87800.1"/>
    <property type="molecule type" value="Genomic_DNA"/>
</dbReference>
<dbReference type="AlphaFoldDB" id="A0A7U2MQT2"/>
<keyword evidence="3" id="KW-1185">Reference proteome</keyword>
<evidence type="ECO:0000313" key="2">
    <source>
        <dbReference type="EMBL" id="QRD87800.1"/>
    </source>
</evidence>
<evidence type="ECO:0000313" key="3">
    <source>
        <dbReference type="Proteomes" id="UP000596276"/>
    </source>
</evidence>
<dbReference type="VEuPathDB" id="FungiDB:F9C07_780"/>